<proteinExistence type="inferred from homology"/>
<accession>A0A409XWT2</accession>
<dbReference type="FunFam" id="1.10.390.10:FF:000006">
    <property type="entry name" value="Puromycin-sensitive aminopeptidase"/>
    <property type="match status" value="2"/>
</dbReference>
<feature type="domain" description="Peptidase M1 membrane alanine aminopeptidase" evidence="11">
    <location>
        <begin position="448"/>
        <end position="517"/>
    </location>
</feature>
<dbReference type="GO" id="GO:0042277">
    <property type="term" value="F:peptide binding"/>
    <property type="evidence" value="ECO:0007669"/>
    <property type="project" value="TreeGrafter"/>
</dbReference>
<evidence type="ECO:0000256" key="4">
    <source>
        <dbReference type="ARBA" id="ARBA00022723"/>
    </source>
</evidence>
<dbReference type="PANTHER" id="PTHR11533">
    <property type="entry name" value="PROTEASE M1 ZINC METALLOPROTEASE"/>
    <property type="match status" value="1"/>
</dbReference>
<evidence type="ECO:0000256" key="9">
    <source>
        <dbReference type="PIRSR" id="PIRSR634016-3"/>
    </source>
</evidence>
<feature type="site" description="Transition state stabilizer" evidence="10">
    <location>
        <position position="440"/>
    </location>
</feature>
<dbReference type="InterPro" id="IPR045357">
    <property type="entry name" value="Aminopeptidase_N-like_N"/>
</dbReference>
<evidence type="ECO:0000259" key="13">
    <source>
        <dbReference type="Pfam" id="PF17900"/>
    </source>
</evidence>
<dbReference type="Gene3D" id="2.60.40.1910">
    <property type="match status" value="2"/>
</dbReference>
<evidence type="ECO:0000313" key="14">
    <source>
        <dbReference type="EMBL" id="PPQ95195.1"/>
    </source>
</evidence>
<dbReference type="Pfam" id="PF01433">
    <property type="entry name" value="Peptidase_M1"/>
    <property type="match status" value="3"/>
</dbReference>
<evidence type="ECO:0000256" key="10">
    <source>
        <dbReference type="PIRSR" id="PIRSR634016-4"/>
    </source>
</evidence>
<dbReference type="GO" id="GO:0070006">
    <property type="term" value="F:metalloaminopeptidase activity"/>
    <property type="evidence" value="ECO:0007669"/>
    <property type="project" value="TreeGrafter"/>
</dbReference>
<dbReference type="Gene3D" id="1.10.390.10">
    <property type="entry name" value="Neutral Protease Domain 2"/>
    <property type="match status" value="2"/>
</dbReference>
<name>A0A409XWT2_9AGAR</name>
<feature type="domain" description="ERAP1-like C-terminal" evidence="12">
    <location>
        <begin position="1534"/>
        <end position="1840"/>
    </location>
</feature>
<dbReference type="InParanoid" id="A0A409XWT2"/>
<dbReference type="Gene3D" id="1.25.50.20">
    <property type="match status" value="2"/>
</dbReference>
<gene>
    <name evidence="14" type="ORF">CVT26_014886</name>
</gene>
<keyword evidence="6 9" id="KW-0862">Zinc</keyword>
<evidence type="ECO:0000256" key="8">
    <source>
        <dbReference type="PIRSR" id="PIRSR634016-1"/>
    </source>
</evidence>
<reference evidence="14 15" key="1">
    <citation type="journal article" date="2018" name="Evol. Lett.">
        <title>Horizontal gene cluster transfer increased hallucinogenic mushroom diversity.</title>
        <authorList>
            <person name="Reynolds H.T."/>
            <person name="Vijayakumar V."/>
            <person name="Gluck-Thaler E."/>
            <person name="Korotkin H.B."/>
            <person name="Matheny P.B."/>
            <person name="Slot J.C."/>
        </authorList>
    </citation>
    <scope>NUCLEOTIDE SEQUENCE [LARGE SCALE GENOMIC DNA]</scope>
    <source>
        <strain evidence="14 15">SRW20</strain>
    </source>
</reference>
<dbReference type="GO" id="GO:0005615">
    <property type="term" value="C:extracellular space"/>
    <property type="evidence" value="ECO:0007669"/>
    <property type="project" value="TreeGrafter"/>
</dbReference>
<keyword evidence="5" id="KW-0378">Hydrolase</keyword>
<comment type="caution">
    <text evidence="14">The sequence shown here is derived from an EMBL/GenBank/DDBJ whole genome shotgun (WGS) entry which is preliminary data.</text>
</comment>
<organism evidence="14 15">
    <name type="scientific">Gymnopilus dilepis</name>
    <dbReference type="NCBI Taxonomy" id="231916"/>
    <lineage>
        <taxon>Eukaryota</taxon>
        <taxon>Fungi</taxon>
        <taxon>Dikarya</taxon>
        <taxon>Basidiomycota</taxon>
        <taxon>Agaricomycotina</taxon>
        <taxon>Agaricomycetes</taxon>
        <taxon>Agaricomycetidae</taxon>
        <taxon>Agaricales</taxon>
        <taxon>Agaricineae</taxon>
        <taxon>Hymenogastraceae</taxon>
        <taxon>Gymnopilus</taxon>
    </lineage>
</organism>
<keyword evidence="4 9" id="KW-0479">Metal-binding</keyword>
<dbReference type="SUPFAM" id="SSF55486">
    <property type="entry name" value="Metalloproteases ('zincins'), catalytic domain"/>
    <property type="match status" value="2"/>
</dbReference>
<dbReference type="InterPro" id="IPR050344">
    <property type="entry name" value="Peptidase_M1_aminopeptidases"/>
</dbReference>
<dbReference type="Pfam" id="PF17900">
    <property type="entry name" value="Peptidase_M1_N"/>
    <property type="match status" value="2"/>
</dbReference>
<evidence type="ECO:0000256" key="3">
    <source>
        <dbReference type="ARBA" id="ARBA00022670"/>
    </source>
</evidence>
<feature type="domain" description="Peptidase M1 membrane alanine aminopeptidase" evidence="11">
    <location>
        <begin position="1191"/>
        <end position="1402"/>
    </location>
</feature>
<evidence type="ECO:0000259" key="11">
    <source>
        <dbReference type="Pfam" id="PF01433"/>
    </source>
</evidence>
<evidence type="ECO:0008006" key="16">
    <source>
        <dbReference type="Google" id="ProtNLM"/>
    </source>
</evidence>
<dbReference type="OrthoDB" id="10031169at2759"/>
<dbReference type="SUPFAM" id="SSF63737">
    <property type="entry name" value="Leukotriene A4 hydrolase N-terminal domain"/>
    <property type="match status" value="2"/>
</dbReference>
<feature type="domain" description="Aminopeptidase N-like N-terminal" evidence="13">
    <location>
        <begin position="938"/>
        <end position="1104"/>
    </location>
</feature>
<evidence type="ECO:0000256" key="7">
    <source>
        <dbReference type="ARBA" id="ARBA00023049"/>
    </source>
</evidence>
<dbReference type="CDD" id="cd09601">
    <property type="entry name" value="M1_APN-Q_like"/>
    <property type="match status" value="2"/>
</dbReference>
<evidence type="ECO:0000256" key="2">
    <source>
        <dbReference type="ARBA" id="ARBA00022438"/>
    </source>
</evidence>
<comment type="similarity">
    <text evidence="1">Belongs to the peptidase M1 family.</text>
</comment>
<evidence type="ECO:0000256" key="5">
    <source>
        <dbReference type="ARBA" id="ARBA00022801"/>
    </source>
</evidence>
<sequence>MSDTDKYRLPTNVKPTHYDLTIKTDLDKLTFQGVVKVSIDVKDDTTSITLNSAGLELSKAAIYSEALSTELPLAVPEIDEAHQRVTYHLPKGSKLPAGSKAHLKVLYKAKLTGALTGYFKCSWVDGGKSKDYAVTQFQPISARRAFPSWDEPLLKATFSVSMVSRVKTTNLGNMPAVSERVITPGQSLGEDIDPEFEQILFTDVQGADDQWKLTKFDKTPLMSTYIVAFANGEFAFLEDFVVLPLSGKTVPLRVYATKDGVAQAQYTLDIKKAVLPLYEKVFDVEYPLPKLDTLIAHDFLGAMENWGLIIGSANFLPIDPKRGSVKEKKGVMRMESHEVAHMWFGNITTLEWWNYLYLNEGFATLMGEVVVPKWRLNTEFIVKHLSAAMSIDSKLSSHAVEVDIPDANRISEVPRLPKELNLLLRYSHHDTLQIFDSLSYSKAASGTVVSSYVNYVYSLSICLVMRMLSAYVGEDNFLKGVSIYLKKNLFGNSRTHDLWDGISEATGLDIPELMENWIVKMGFPVLKVTEADSEHGAKGIVVRQERFLETGSTEGQDNETIWNVPLAILSTHDGTVVVDNEVVLREREKFFPLDTSKPFKLNAGTNGFYRVLYSPERFAQIAAETAKAHSVFSLDDKLGLLLDSIALSKAGLAKLSSALKLVEQLQDDKEYLIWLAIADSLGSLISTWWEYPEILDKLNEFRRSLFAPFVDKLGYDYPEGEDVDKALLRTLAIGQASAAGDERVNKELRSRFNHFLETGDDSKVPVALQADIFTAAVRYGGRKEYEAMYKTYDSPKTAQEKNAAIRGLCFPQDESLLKETFNFLSTKARNADFRDFFGELSNNFKARRPLTKYMEDRYDVLYDRYQAGFLLRILIPATVDFYSSKEDLEAIQAFFKDKDTSKYSQTLGQALDNIRAKIGLIEKMSADKDDYRLPTAVKPTHYDLVIKTDLEKLDFLGVVMVSVDVKRTTSQITFNTIGLEISKVSIYSDSEHYVLHNLEFDEIQQRATCYLPSGCKLSEGSNAQLKILFAGKLGDDMVGYFKTSWVDKDEEGKGRYYALTQFAPTAARRCFPCWDEPHLKATFSLSMISRANTVNLANMPAIIDEIIPPDFVTMLDLDIEVSEALLPNLLNEEGTWKFTKFKKTPPMSTYIVAFANGEFNYLEDSVKMPRSGKTIPLRVYTTKDVVAQTRYTLEVKKAVLPVYEEVFDVEYPLPKLDTLVAHDVVGAVENWGLIIGSIDYLLTDPEQPSIRQKKAVAWMETHEIAHMWFGNIATMEWWNYIYLNEDGCSHHTKAYPEWHANATFILQDFAKAMVPDAKLSSHPIEVDVPDANHVFEVFDALSYSKAASVLRMLSSYVGEDKFLRGVSIYLKKNLFGSTRTQDLWNGISEATGLDVAELMDNWVVKMGFPVLTVTEADNGEGIIVHQDRFLDNGKPDDHDNETIWWVYMSTPTATRRLFMTTSDVCRNIPLSIITSQNGRPVVDNHALLREREKFFSFDTSKPFKLNPGTTGFCVLTSPSQVCSATELTINRLDRVLYTPERLRQLGLEAAKKDSILSLDDKLGLLLDAMAVAKAGLASLSGALDFAKQLKDATEYPIWQGIADNLSSLVLDWWEHPDIVDGLNAFRRSLFVPLVDRLGYEYPEGEDADETMLRTLAVGQASAAGDVRVNAELRSRFKHYMETGDDSSVPADLQIDIFTAAVRYGGQAEYHHMVQIYNSSKTIQEKISALSGLSSPADQTLLDATFDFISTKARSPDILQLFLGLSKNLKARRLLTKYMQDHYDILYDRFQDSYLLSPLLSVAFNFYSSEVDLKAIEAFFKEKDASKYEKTVAQILDDIRARVGLIERSMEDLKQWLADM</sequence>
<dbReference type="STRING" id="231916.A0A409XWT2"/>
<feature type="domain" description="Peptidase M1 membrane alanine aminopeptidase" evidence="11">
    <location>
        <begin position="266"/>
        <end position="412"/>
    </location>
</feature>
<evidence type="ECO:0000256" key="6">
    <source>
        <dbReference type="ARBA" id="ARBA00022833"/>
    </source>
</evidence>
<feature type="domain" description="Aminopeptidase N-like N-terminal" evidence="13">
    <location>
        <begin position="14"/>
        <end position="183"/>
    </location>
</feature>
<keyword evidence="3" id="KW-0645">Protease</keyword>
<dbReference type="Proteomes" id="UP000284706">
    <property type="component" value="Unassembled WGS sequence"/>
</dbReference>
<evidence type="ECO:0000259" key="12">
    <source>
        <dbReference type="Pfam" id="PF11838"/>
    </source>
</evidence>
<dbReference type="InterPro" id="IPR027268">
    <property type="entry name" value="Peptidase_M4/M1_CTD_sf"/>
</dbReference>
<dbReference type="Gene3D" id="2.60.40.1730">
    <property type="entry name" value="tricorn interacting facor f3 domain"/>
    <property type="match status" value="2"/>
</dbReference>
<evidence type="ECO:0000256" key="1">
    <source>
        <dbReference type="ARBA" id="ARBA00010136"/>
    </source>
</evidence>
<dbReference type="InterPro" id="IPR042097">
    <property type="entry name" value="Aminopeptidase_N-like_N_sf"/>
</dbReference>
<feature type="binding site" evidence="9">
    <location>
        <position position="341"/>
    </location>
    <ligand>
        <name>Zn(2+)</name>
        <dbReference type="ChEBI" id="CHEBI:29105"/>
        <note>catalytic</note>
    </ligand>
</feature>
<dbReference type="GO" id="GO:0006508">
    <property type="term" value="P:proteolysis"/>
    <property type="evidence" value="ECO:0007669"/>
    <property type="project" value="UniProtKB-KW"/>
</dbReference>
<feature type="binding site" evidence="9">
    <location>
        <position position="337"/>
    </location>
    <ligand>
        <name>Zn(2+)</name>
        <dbReference type="ChEBI" id="CHEBI:29105"/>
        <note>catalytic</note>
    </ligand>
</feature>
<dbReference type="InterPro" id="IPR014782">
    <property type="entry name" value="Peptidase_M1_dom"/>
</dbReference>
<protein>
    <recommendedName>
        <fullName evidence="16">Leukotriene A-4 hydrolase homolog</fullName>
    </recommendedName>
</protein>
<dbReference type="EMBL" id="NHYE01001431">
    <property type="protein sequence ID" value="PPQ95195.1"/>
    <property type="molecule type" value="Genomic_DNA"/>
</dbReference>
<dbReference type="GO" id="GO:0043171">
    <property type="term" value="P:peptide catabolic process"/>
    <property type="evidence" value="ECO:0007669"/>
    <property type="project" value="TreeGrafter"/>
</dbReference>
<dbReference type="Pfam" id="PF11838">
    <property type="entry name" value="ERAP1_C"/>
    <property type="match status" value="2"/>
</dbReference>
<keyword evidence="2" id="KW-0031">Aminopeptidase</keyword>
<dbReference type="InterPro" id="IPR034016">
    <property type="entry name" value="M1_APN-typ"/>
</dbReference>
<comment type="cofactor">
    <cofactor evidence="9">
        <name>Zn(2+)</name>
        <dbReference type="ChEBI" id="CHEBI:29105"/>
    </cofactor>
    <text evidence="9">Binds 1 zinc ion per subunit.</text>
</comment>
<dbReference type="InterPro" id="IPR024571">
    <property type="entry name" value="ERAP1-like_C_dom"/>
</dbReference>
<feature type="active site" description="Proton acceptor" evidence="8">
    <location>
        <position position="338"/>
    </location>
</feature>
<dbReference type="GO" id="GO:0005737">
    <property type="term" value="C:cytoplasm"/>
    <property type="evidence" value="ECO:0007669"/>
    <property type="project" value="TreeGrafter"/>
</dbReference>
<keyword evidence="7" id="KW-0482">Metalloprotease</keyword>
<keyword evidence="15" id="KW-1185">Reference proteome</keyword>
<feature type="domain" description="ERAP1-like C-terminal" evidence="12">
    <location>
        <begin position="599"/>
        <end position="916"/>
    </location>
</feature>
<evidence type="ECO:0000313" key="15">
    <source>
        <dbReference type="Proteomes" id="UP000284706"/>
    </source>
</evidence>
<dbReference type="GO" id="GO:0016020">
    <property type="term" value="C:membrane"/>
    <property type="evidence" value="ECO:0007669"/>
    <property type="project" value="TreeGrafter"/>
</dbReference>
<feature type="binding site" evidence="9">
    <location>
        <position position="360"/>
    </location>
    <ligand>
        <name>Zn(2+)</name>
        <dbReference type="ChEBI" id="CHEBI:29105"/>
        <note>catalytic</note>
    </ligand>
</feature>
<dbReference type="GO" id="GO:0008270">
    <property type="term" value="F:zinc ion binding"/>
    <property type="evidence" value="ECO:0007669"/>
    <property type="project" value="InterPro"/>
</dbReference>
<dbReference type="PANTHER" id="PTHR11533:SF174">
    <property type="entry name" value="PUROMYCIN-SENSITIVE AMINOPEPTIDASE-RELATED"/>
    <property type="match status" value="1"/>
</dbReference>